<dbReference type="AlphaFoldDB" id="A0A182Y0X7"/>
<keyword evidence="3" id="KW-0963">Cytoplasm</keyword>
<evidence type="ECO:0000313" key="8">
    <source>
        <dbReference type="EnsemblMetazoa" id="ASTEI02113-PA"/>
    </source>
</evidence>
<evidence type="ECO:0000256" key="3">
    <source>
        <dbReference type="ARBA" id="ARBA00022490"/>
    </source>
</evidence>
<dbReference type="Gene3D" id="3.30.70.330">
    <property type="match status" value="1"/>
</dbReference>
<organism evidence="8 9">
    <name type="scientific">Anopheles stephensi</name>
    <name type="common">Indo-Pakistan malaria mosquito</name>
    <dbReference type="NCBI Taxonomy" id="30069"/>
    <lineage>
        <taxon>Eukaryota</taxon>
        <taxon>Metazoa</taxon>
        <taxon>Ecdysozoa</taxon>
        <taxon>Arthropoda</taxon>
        <taxon>Hexapoda</taxon>
        <taxon>Insecta</taxon>
        <taxon>Pterygota</taxon>
        <taxon>Neoptera</taxon>
        <taxon>Endopterygota</taxon>
        <taxon>Diptera</taxon>
        <taxon>Nematocera</taxon>
        <taxon>Culicoidea</taxon>
        <taxon>Culicidae</taxon>
        <taxon>Anophelinae</taxon>
        <taxon>Anopheles</taxon>
    </lineage>
</organism>
<dbReference type="VEuPathDB" id="VectorBase:ASTEI20_037593"/>
<sequence>WFAPVEEKKNTPHTHTTSATCSVVPRGRFGVSAIERPSSLHFSRKVKSSPGLTTDPYPAALHKMSIPTPAGQLDGALAAPKYGTLIPNRVFVGGISGDTTEAELCRLFSSYGNVKSTKIIVDRAGVSKGYGFVTFETEHEAQKLQNDCDCIVLRDRKLNIAPAIKKQTLCATNGAVYYAATPPTPAINNIPIEQFATVYPPGVPTMYPPTLPYQPFYQYYSVPMNVPTIWPQNYQGE</sequence>
<dbReference type="GO" id="GO:0051321">
    <property type="term" value="P:meiotic cell cycle"/>
    <property type="evidence" value="ECO:0007669"/>
    <property type="project" value="UniProtKB-ARBA"/>
</dbReference>
<comment type="subcellular location">
    <subcellularLocation>
        <location evidence="1">Cytoplasm</location>
    </subcellularLocation>
</comment>
<dbReference type="VEuPathDB" id="VectorBase:ASTEI02113"/>
<dbReference type="SUPFAM" id="SSF54928">
    <property type="entry name" value="RNA-binding domain, RBD"/>
    <property type="match status" value="1"/>
</dbReference>
<dbReference type="InterPro" id="IPR035979">
    <property type="entry name" value="RBD_domain_sf"/>
</dbReference>
<keyword evidence="6" id="KW-0744">Spermatogenesis</keyword>
<dbReference type="PANTHER" id="PTHR11176">
    <property type="entry name" value="BOULE-RELATED"/>
    <property type="match status" value="1"/>
</dbReference>
<dbReference type="PROSITE" id="PS50102">
    <property type="entry name" value="RRM"/>
    <property type="match status" value="1"/>
</dbReference>
<dbReference type="GO" id="GO:0008494">
    <property type="term" value="F:translation activator activity"/>
    <property type="evidence" value="ECO:0007669"/>
    <property type="project" value="TreeGrafter"/>
</dbReference>
<accession>A0A182Y0X7</accession>
<dbReference type="EnsemblMetazoa" id="ASTEI02113-RA">
    <property type="protein sequence ID" value="ASTEI02113-PA"/>
    <property type="gene ID" value="ASTEI02113"/>
</dbReference>
<reference evidence="9" key="1">
    <citation type="journal article" date="2014" name="Genome Biol.">
        <title>Genome analysis of a major urban malaria vector mosquito, Anopheles stephensi.</title>
        <authorList>
            <person name="Jiang X."/>
            <person name="Peery A."/>
            <person name="Hall A.B."/>
            <person name="Sharma A."/>
            <person name="Chen X.G."/>
            <person name="Waterhouse R.M."/>
            <person name="Komissarov A."/>
            <person name="Riehle M.M."/>
            <person name="Shouche Y."/>
            <person name="Sharakhova M.V."/>
            <person name="Lawson D."/>
            <person name="Pakpour N."/>
            <person name="Arensburger P."/>
            <person name="Davidson V.L."/>
            <person name="Eiglmeier K."/>
            <person name="Emrich S."/>
            <person name="George P."/>
            <person name="Kennedy R.C."/>
            <person name="Mane S.P."/>
            <person name="Maslen G."/>
            <person name="Oringanje C."/>
            <person name="Qi Y."/>
            <person name="Settlage R."/>
            <person name="Tojo M."/>
            <person name="Tubio J.M."/>
            <person name="Unger M.F."/>
            <person name="Wang B."/>
            <person name="Vernick K.D."/>
            <person name="Ribeiro J.M."/>
            <person name="James A.A."/>
            <person name="Michel K."/>
            <person name="Riehle M.A."/>
            <person name="Luckhart S."/>
            <person name="Sharakhov I.V."/>
            <person name="Tu Z."/>
        </authorList>
    </citation>
    <scope>NUCLEOTIDE SEQUENCE [LARGE SCALE GENOMIC DNA]</scope>
    <source>
        <strain evidence="9">Indian</strain>
    </source>
</reference>
<keyword evidence="5" id="KW-0810">Translation regulation</keyword>
<evidence type="ECO:0000256" key="2">
    <source>
        <dbReference type="ARBA" id="ARBA00022473"/>
    </source>
</evidence>
<dbReference type="InterPro" id="IPR012677">
    <property type="entry name" value="Nucleotide-bd_a/b_plait_sf"/>
</dbReference>
<dbReference type="STRING" id="30069.A0A182Y0X7"/>
<dbReference type="GO" id="GO:0005737">
    <property type="term" value="C:cytoplasm"/>
    <property type="evidence" value="ECO:0007669"/>
    <property type="project" value="UniProtKB-SubCell"/>
</dbReference>
<keyword evidence="2" id="KW-0217">Developmental protein</keyword>
<evidence type="ECO:0000256" key="5">
    <source>
        <dbReference type="ARBA" id="ARBA00022845"/>
    </source>
</evidence>
<evidence type="ECO:0000256" key="7">
    <source>
        <dbReference type="ARBA" id="ARBA00022884"/>
    </source>
</evidence>
<protein>
    <submittedName>
        <fullName evidence="8">Uncharacterized protein</fullName>
    </submittedName>
</protein>
<dbReference type="InterPro" id="IPR034988">
    <property type="entry name" value="DAZ_BOULE_RRM"/>
</dbReference>
<dbReference type="GO" id="GO:0030154">
    <property type="term" value="P:cell differentiation"/>
    <property type="evidence" value="ECO:0007669"/>
    <property type="project" value="UniProtKB-KW"/>
</dbReference>
<dbReference type="Pfam" id="PF00076">
    <property type="entry name" value="RRM_1"/>
    <property type="match status" value="1"/>
</dbReference>
<dbReference type="OMA" id="NDCDCIV"/>
<evidence type="ECO:0000256" key="6">
    <source>
        <dbReference type="ARBA" id="ARBA00022871"/>
    </source>
</evidence>
<evidence type="ECO:0000256" key="4">
    <source>
        <dbReference type="ARBA" id="ARBA00022782"/>
    </source>
</evidence>
<evidence type="ECO:0000313" key="9">
    <source>
        <dbReference type="Proteomes" id="UP000076408"/>
    </source>
</evidence>
<dbReference type="PANTHER" id="PTHR11176:SF57">
    <property type="entry name" value="PROTEIN BOULE"/>
    <property type="match status" value="1"/>
</dbReference>
<dbReference type="VEuPathDB" id="VectorBase:ASTE010288"/>
<dbReference type="InterPro" id="IPR000504">
    <property type="entry name" value="RRM_dom"/>
</dbReference>
<dbReference type="GO" id="GO:0045948">
    <property type="term" value="P:positive regulation of translational initiation"/>
    <property type="evidence" value="ECO:0007669"/>
    <property type="project" value="TreeGrafter"/>
</dbReference>
<dbReference type="GO" id="GO:0070935">
    <property type="term" value="P:3'-UTR-mediated mRNA stabilization"/>
    <property type="evidence" value="ECO:0007669"/>
    <property type="project" value="TreeGrafter"/>
</dbReference>
<keyword evidence="7" id="KW-0694">RNA-binding</keyword>
<dbReference type="GO" id="GO:0003730">
    <property type="term" value="F:mRNA 3'-UTR binding"/>
    <property type="evidence" value="ECO:0007669"/>
    <property type="project" value="TreeGrafter"/>
</dbReference>
<dbReference type="SMART" id="SM00360">
    <property type="entry name" value="RRM"/>
    <property type="match status" value="1"/>
</dbReference>
<reference evidence="8" key="2">
    <citation type="submission" date="2020-05" db="UniProtKB">
        <authorList>
            <consortium name="EnsemblMetazoa"/>
        </authorList>
    </citation>
    <scope>IDENTIFICATION</scope>
    <source>
        <strain evidence="8">Indian</strain>
    </source>
</reference>
<keyword evidence="4" id="KW-0221">Differentiation</keyword>
<keyword evidence="9" id="KW-1185">Reference proteome</keyword>
<dbReference type="CDD" id="cd12412">
    <property type="entry name" value="RRM_DAZL_BOULE"/>
    <property type="match status" value="1"/>
</dbReference>
<evidence type="ECO:0000256" key="1">
    <source>
        <dbReference type="ARBA" id="ARBA00004496"/>
    </source>
</evidence>
<dbReference type="FunFam" id="3.30.70.330:FF:000167">
    <property type="entry name" value="protein boule-like isoform X1"/>
    <property type="match status" value="1"/>
</dbReference>
<name>A0A182Y0X7_ANOST</name>
<dbReference type="Proteomes" id="UP000076408">
    <property type="component" value="Unassembled WGS sequence"/>
</dbReference>
<dbReference type="GO" id="GO:0007283">
    <property type="term" value="P:spermatogenesis"/>
    <property type="evidence" value="ECO:0007669"/>
    <property type="project" value="UniProtKB-KW"/>
</dbReference>
<proteinExistence type="predicted"/>